<dbReference type="STRING" id="1758178.GCA_001550095_02344"/>
<dbReference type="PIRSF" id="PIRSF032126">
    <property type="entry name" value="F0F1_ATP_synthase_subunit_I"/>
    <property type="match status" value="1"/>
</dbReference>
<feature type="transmembrane region" description="Helical" evidence="3">
    <location>
        <begin position="65"/>
        <end position="85"/>
    </location>
</feature>
<keyword evidence="5" id="KW-1185">Reference proteome</keyword>
<dbReference type="AlphaFoldDB" id="A0A291GFL3"/>
<comment type="function">
    <text evidence="1">A possible function for this protein is to guide the assembly of the membrane sector of the ATPase enzyme complex.</text>
</comment>
<evidence type="ECO:0000256" key="2">
    <source>
        <dbReference type="SAM" id="MobiDB-lite"/>
    </source>
</evidence>
<name>A0A291GFL3_9RHOB</name>
<dbReference type="GO" id="GO:0045259">
    <property type="term" value="C:proton-transporting ATP synthase complex"/>
    <property type="evidence" value="ECO:0007669"/>
    <property type="project" value="UniProtKB-UniRule"/>
</dbReference>
<keyword evidence="3" id="KW-1133">Transmembrane helix</keyword>
<dbReference type="Pfam" id="PF09527">
    <property type="entry name" value="ATPase_gene1"/>
    <property type="match status" value="1"/>
</dbReference>
<sequence length="120" mass="13200">MTDPHDPGRLRALEDRIAKVKEAQKPKTSRGEEHFSQANMAWRMVTELVAGLLIGFGMGFGLDKLLGTTPIFLVLFIGFGLAAGVKTMMRTARDIEKQQVAEQKAAEDDNAGTPARDERD</sequence>
<dbReference type="InterPro" id="IPR016989">
    <property type="entry name" value="Atp1_alphaprobac"/>
</dbReference>
<dbReference type="EMBL" id="CP022196">
    <property type="protein sequence ID" value="ATG48958.1"/>
    <property type="molecule type" value="Genomic_DNA"/>
</dbReference>
<keyword evidence="1" id="KW-0406">Ion transport</keyword>
<keyword evidence="1" id="KW-0375">Hydrogen ion transport</keyword>
<protein>
    <recommendedName>
        <fullName evidence="1">ATP synthase protein I</fullName>
    </recommendedName>
</protein>
<organism evidence="4 5">
    <name type="scientific">Celeribacter ethanolicus</name>
    <dbReference type="NCBI Taxonomy" id="1758178"/>
    <lineage>
        <taxon>Bacteria</taxon>
        <taxon>Pseudomonadati</taxon>
        <taxon>Pseudomonadota</taxon>
        <taxon>Alphaproteobacteria</taxon>
        <taxon>Rhodobacterales</taxon>
        <taxon>Roseobacteraceae</taxon>
        <taxon>Celeribacter</taxon>
    </lineage>
</organism>
<keyword evidence="1 3" id="KW-0472">Membrane</keyword>
<dbReference type="KEGG" id="ceh:CEW89_16095"/>
<keyword evidence="1" id="KW-0813">Transport</keyword>
<proteinExistence type="inferred from homology"/>
<evidence type="ECO:0000313" key="4">
    <source>
        <dbReference type="EMBL" id="ATG48958.1"/>
    </source>
</evidence>
<keyword evidence="3" id="KW-0812">Transmembrane</keyword>
<gene>
    <name evidence="4" type="ORF">CEW89_16095</name>
</gene>
<dbReference type="Proteomes" id="UP000217935">
    <property type="component" value="Chromosome"/>
</dbReference>
<reference evidence="4 5" key="1">
    <citation type="submission" date="2017-06" db="EMBL/GenBank/DDBJ databases">
        <title>Celeribacter sp. TSPH2 complete genome sequence.</title>
        <authorList>
            <person name="Woo J.-H."/>
            <person name="Kim H.-S."/>
        </authorList>
    </citation>
    <scope>NUCLEOTIDE SEQUENCE [LARGE SCALE GENOMIC DNA]</scope>
    <source>
        <strain evidence="4 5">TSPH2</strain>
    </source>
</reference>
<comment type="similarity">
    <text evidence="1">Belongs to the bacterial AtpI family.</text>
</comment>
<evidence type="ECO:0000256" key="3">
    <source>
        <dbReference type="SAM" id="Phobius"/>
    </source>
</evidence>
<dbReference type="InterPro" id="IPR032820">
    <property type="entry name" value="ATPase_put"/>
</dbReference>
<dbReference type="RefSeq" id="WP_096806580.1">
    <property type="nucleotide sequence ID" value="NZ_CP022196.1"/>
</dbReference>
<feature type="transmembrane region" description="Helical" evidence="3">
    <location>
        <begin position="40"/>
        <end position="59"/>
    </location>
</feature>
<evidence type="ECO:0000313" key="5">
    <source>
        <dbReference type="Proteomes" id="UP000217935"/>
    </source>
</evidence>
<evidence type="ECO:0000256" key="1">
    <source>
        <dbReference type="PIRNR" id="PIRNR032126"/>
    </source>
</evidence>
<accession>A0A291GFL3</accession>
<feature type="region of interest" description="Disordered" evidence="2">
    <location>
        <begin position="97"/>
        <end position="120"/>
    </location>
</feature>
<feature type="compositionally biased region" description="Basic and acidic residues" evidence="2">
    <location>
        <begin position="97"/>
        <end position="107"/>
    </location>
</feature>
<dbReference type="OrthoDB" id="15401at2"/>
<dbReference type="GO" id="GO:1902600">
    <property type="term" value="P:proton transmembrane transport"/>
    <property type="evidence" value="ECO:0007669"/>
    <property type="project" value="UniProtKB-KW"/>
</dbReference>